<keyword evidence="3" id="KW-1185">Reference proteome</keyword>
<dbReference type="EMBL" id="FOZM01000002">
    <property type="protein sequence ID" value="SFS20214.1"/>
    <property type="molecule type" value="Genomic_DNA"/>
</dbReference>
<evidence type="ECO:0000313" key="3">
    <source>
        <dbReference type="Proteomes" id="UP000198926"/>
    </source>
</evidence>
<accession>A0A1I6MX29</accession>
<dbReference type="AlphaFoldDB" id="A0A1I6MX29"/>
<protein>
    <submittedName>
        <fullName evidence="2">Uncharacterized protein</fullName>
    </submittedName>
</protein>
<dbReference type="STRING" id="1123755.SAMN05444714_2526"/>
<sequence length="110" mass="11441">MSIKSLAVIAATIAATATTASADSFFGFKGALDPDSALELGLVRSANDGIVEIYDFHRGELGQLLGAEMVTAGANADVRVDVGVAPINDVIALLKVDGEVVAEQRYFVEE</sequence>
<dbReference type="OrthoDB" id="7876219at2"/>
<evidence type="ECO:0000256" key="1">
    <source>
        <dbReference type="SAM" id="SignalP"/>
    </source>
</evidence>
<dbReference type="RefSeq" id="WP_090209010.1">
    <property type="nucleotide sequence ID" value="NZ_FOZM01000002.1"/>
</dbReference>
<feature type="chain" id="PRO_5011751377" evidence="1">
    <location>
        <begin position="23"/>
        <end position="110"/>
    </location>
</feature>
<evidence type="ECO:0000313" key="2">
    <source>
        <dbReference type="EMBL" id="SFS20214.1"/>
    </source>
</evidence>
<name>A0A1I6MX29_9RHOB</name>
<gene>
    <name evidence="2" type="ORF">SAMN05444714_2526</name>
</gene>
<proteinExistence type="predicted"/>
<keyword evidence="1" id="KW-0732">Signal</keyword>
<organism evidence="2 3">
    <name type="scientific">Yoonia litorea</name>
    <dbReference type="NCBI Taxonomy" id="1123755"/>
    <lineage>
        <taxon>Bacteria</taxon>
        <taxon>Pseudomonadati</taxon>
        <taxon>Pseudomonadota</taxon>
        <taxon>Alphaproteobacteria</taxon>
        <taxon>Rhodobacterales</taxon>
        <taxon>Paracoccaceae</taxon>
        <taxon>Yoonia</taxon>
    </lineage>
</organism>
<dbReference type="Proteomes" id="UP000198926">
    <property type="component" value="Unassembled WGS sequence"/>
</dbReference>
<feature type="signal peptide" evidence="1">
    <location>
        <begin position="1"/>
        <end position="22"/>
    </location>
</feature>
<reference evidence="2 3" key="1">
    <citation type="submission" date="2016-10" db="EMBL/GenBank/DDBJ databases">
        <authorList>
            <person name="de Groot N.N."/>
        </authorList>
    </citation>
    <scope>NUCLEOTIDE SEQUENCE [LARGE SCALE GENOMIC DNA]</scope>
    <source>
        <strain evidence="2 3">DSM 29433</strain>
    </source>
</reference>